<dbReference type="Gene3D" id="2.60.450.20">
    <property type="match status" value="2"/>
</dbReference>
<feature type="region of interest" description="Disordered" evidence="3">
    <location>
        <begin position="242"/>
        <end position="269"/>
    </location>
</feature>
<evidence type="ECO:0000256" key="1">
    <source>
        <dbReference type="ARBA" id="ARBA00005627"/>
    </source>
</evidence>
<feature type="region of interest" description="Disordered" evidence="3">
    <location>
        <begin position="838"/>
        <end position="892"/>
    </location>
</feature>
<feature type="compositionally biased region" description="Polar residues" evidence="3">
    <location>
        <begin position="857"/>
        <end position="867"/>
    </location>
</feature>
<accession>A0ABQ7T614</accession>
<feature type="region of interest" description="Disordered" evidence="3">
    <location>
        <begin position="445"/>
        <end position="521"/>
    </location>
</feature>
<feature type="compositionally biased region" description="Basic and acidic residues" evidence="3">
    <location>
        <begin position="478"/>
        <end position="493"/>
    </location>
</feature>
<dbReference type="InterPro" id="IPR026581">
    <property type="entry name" value="TCP10L/CENPJ"/>
</dbReference>
<feature type="compositionally biased region" description="Basic and acidic residues" evidence="3">
    <location>
        <begin position="635"/>
        <end position="646"/>
    </location>
</feature>
<keyword evidence="2" id="KW-0175">Coiled coil</keyword>
<feature type="region of interest" description="Disordered" evidence="3">
    <location>
        <begin position="635"/>
        <end position="661"/>
    </location>
</feature>
<feature type="coiled-coil region" evidence="2">
    <location>
        <begin position="661"/>
        <end position="806"/>
    </location>
</feature>
<reference evidence="6 7" key="1">
    <citation type="journal article" date="2022" name="Gigascience">
        <title>A chromosome-level genome assembly and annotation of the desert horned lizard, Phrynosoma platyrhinos, provides insight into chromosomal rearrangements among reptiles.</title>
        <authorList>
            <person name="Koochekian N."/>
            <person name="Ascanio A."/>
            <person name="Farleigh K."/>
            <person name="Card D.C."/>
            <person name="Schield D.R."/>
            <person name="Castoe T.A."/>
            <person name="Jezkova T."/>
        </authorList>
    </citation>
    <scope>NUCLEOTIDE SEQUENCE [LARGE SCALE GENOMIC DNA]</scope>
    <source>
        <strain evidence="6">NK-2021</strain>
    </source>
</reference>
<evidence type="ECO:0000313" key="6">
    <source>
        <dbReference type="EMBL" id="KAH0625125.1"/>
    </source>
</evidence>
<proteinExistence type="inferred from homology"/>
<feature type="region of interest" description="Disordered" evidence="3">
    <location>
        <begin position="194"/>
        <end position="225"/>
    </location>
</feature>
<dbReference type="PANTHER" id="PTHR10331">
    <property type="entry name" value="T COMPLEX PROTEIN 10"/>
    <property type="match status" value="1"/>
</dbReference>
<dbReference type="EMBL" id="JAIPUX010001232">
    <property type="protein sequence ID" value="KAH0625125.1"/>
    <property type="molecule type" value="Genomic_DNA"/>
</dbReference>
<comment type="similarity">
    <text evidence="1">Belongs to the TCP10 family.</text>
</comment>
<sequence>MNQRYIQPLRLSPVPYLPSRCHDDSAHLDSAACISPVEQRDSLEKLKNGQVLKGSLTEKESLDMPFKVQDELEIEDQNAITGRSNLSPEQSPLGCGKGDDSCKSKVYVESSKSLTGGKCLDSLNAEESQNDTVKSAFQKPKPIAKRPFLKRGEGLIRFTNSKSKIAIQKERKVTFHPDISEGNNLVKVNKPQLHRKTAPSNKGQVSDNFVSKNANQNAKGKKSFTAQKTTLLRNCITKDIPLSARENPSERKPGELRKSVRSQINDEKENNKENIMALAVFNEIDMLPGRKPEQSLEPTRCLTDSFEKDPDISFELSFQRKLENWETEKEREKNELDEFLFLEQAADEISFASNSSLIVRILDQGQQISAGHRLSSTPVKSRHEQMHVLDITAVNSRNGEHCEQDNSERTRGTVVGCQPRETLKNHQNKTDRKILQAFPTEEFQSFRNTNWNDEDMSDRNSDTTSESEEEFETTIKPVSERVKKVDLNNRDNGPEFSECEDKAEDPNREASLYSQGKGSCSDQANEINRAPVAEDICCANSINEFDDETSWSDFEENGNRCTEVENSDLVVQVPLSSDGSAKNESVFPDKVIKRKIAMVKKGDVLTKQSVTESEVTAPPTTDLMLKLFPSLKPRQKVDAEQKHDAKPSVSQEESGGDSARSQLLKEKLSELEMEIERFRVENASLTKLREERENAMENLRKEMEDFEQQKIKELAQIEEFKKEETRKLQKERKVFEKYAQAARAIPDKKERDEIQALKLQMTALQGDLKRREAKWSTTHMRLKNQIEALTKENMQLREEIKIMERCRLEAWKREASANKKKSDGCSYTKRAESIHPSVILQKGQTFSSVHQAEKNSKTNGKSDSSTEGRPFAKPAAAHNENSLDNTTKSSEDSSRTFMVISKTLLGTSFLFQNLPASDMVDLAPGVTSDSSNSEDRIVEREATHPDGKVEKIFKNGCHLIIFPNGTRKEVSGDGKITTVSFFNGDIKQILEDQRVVYYYADAKTTHTTYPTGLEVLHFSSGQIGKLSPVFCLFCEVYIDDTTLNFKNHIDKTKCMNILTCKMVMIAEKHFPDGRKEIVFPDQTIKNVLTDGREVNIFPDGTTVRIQQ</sequence>
<dbReference type="Proteomes" id="UP000826234">
    <property type="component" value="Unassembled WGS sequence"/>
</dbReference>
<protein>
    <recommendedName>
        <fullName evidence="8">Centromere protein J</fullName>
    </recommendedName>
</protein>
<evidence type="ECO:0000259" key="4">
    <source>
        <dbReference type="Pfam" id="PF07202"/>
    </source>
</evidence>
<feature type="compositionally biased region" description="Polar residues" evidence="3">
    <location>
        <begin position="512"/>
        <end position="521"/>
    </location>
</feature>
<evidence type="ECO:0000256" key="3">
    <source>
        <dbReference type="SAM" id="MobiDB-lite"/>
    </source>
</evidence>
<feature type="compositionally biased region" description="Polar residues" evidence="3">
    <location>
        <begin position="879"/>
        <end position="888"/>
    </location>
</feature>
<dbReference type="PANTHER" id="PTHR10331:SF23">
    <property type="entry name" value="CENTROMERE PROTEIN J"/>
    <property type="match status" value="1"/>
</dbReference>
<feature type="compositionally biased region" description="Polar residues" evidence="3">
    <location>
        <begin position="198"/>
        <end position="225"/>
    </location>
</feature>
<evidence type="ECO:0000259" key="5">
    <source>
        <dbReference type="Pfam" id="PF25779"/>
    </source>
</evidence>
<dbReference type="InterPro" id="IPR058029">
    <property type="entry name" value="Tubulin-bd_CENPJ"/>
</dbReference>
<name>A0ABQ7T614_PHRPL</name>
<feature type="domain" description="Centromere protein J C-terminal" evidence="4">
    <location>
        <begin position="941"/>
        <end position="970"/>
    </location>
</feature>
<gene>
    <name evidence="6" type="ORF">JD844_033264</name>
</gene>
<feature type="coiled-coil region" evidence="2">
    <location>
        <begin position="315"/>
        <end position="342"/>
    </location>
</feature>
<feature type="compositionally biased region" description="Basic and acidic residues" evidence="3">
    <location>
        <begin position="247"/>
        <end position="269"/>
    </location>
</feature>
<comment type="caution">
    <text evidence="6">The sequence shown here is derived from an EMBL/GenBank/DDBJ whole genome shotgun (WGS) entry which is preliminary data.</text>
</comment>
<evidence type="ECO:0000313" key="7">
    <source>
        <dbReference type="Proteomes" id="UP000826234"/>
    </source>
</evidence>
<dbReference type="InterPro" id="IPR047002">
    <property type="entry name" value="Tcp10_C_sf"/>
</dbReference>
<dbReference type="Pfam" id="PF25779">
    <property type="entry name" value="Tubulin-bind_CPAP"/>
    <property type="match status" value="1"/>
</dbReference>
<keyword evidence="7" id="KW-1185">Reference proteome</keyword>
<organism evidence="6 7">
    <name type="scientific">Phrynosoma platyrhinos</name>
    <name type="common">Desert horned lizard</name>
    <dbReference type="NCBI Taxonomy" id="52577"/>
    <lineage>
        <taxon>Eukaryota</taxon>
        <taxon>Metazoa</taxon>
        <taxon>Chordata</taxon>
        <taxon>Craniata</taxon>
        <taxon>Vertebrata</taxon>
        <taxon>Euteleostomi</taxon>
        <taxon>Lepidosauria</taxon>
        <taxon>Squamata</taxon>
        <taxon>Bifurcata</taxon>
        <taxon>Unidentata</taxon>
        <taxon>Episquamata</taxon>
        <taxon>Toxicofera</taxon>
        <taxon>Iguania</taxon>
        <taxon>Phrynosomatidae</taxon>
        <taxon>Phrynosomatinae</taxon>
        <taxon>Phrynosoma</taxon>
    </lineage>
</organism>
<evidence type="ECO:0000256" key="2">
    <source>
        <dbReference type="SAM" id="Coils"/>
    </source>
</evidence>
<dbReference type="Pfam" id="PF07202">
    <property type="entry name" value="Tcp10_C"/>
    <property type="match status" value="1"/>
</dbReference>
<evidence type="ECO:0008006" key="8">
    <source>
        <dbReference type="Google" id="ProtNLM"/>
    </source>
</evidence>
<dbReference type="InterPro" id="IPR009852">
    <property type="entry name" value="CENPJ_C_dom"/>
</dbReference>
<feature type="domain" description="CENPJ tubulin-binding region" evidence="5">
    <location>
        <begin position="129"/>
        <end position="160"/>
    </location>
</feature>